<dbReference type="GO" id="GO:0005576">
    <property type="term" value="C:extracellular region"/>
    <property type="evidence" value="ECO:0007669"/>
    <property type="project" value="UniProtKB-SubCell"/>
</dbReference>
<dbReference type="Pfam" id="PF01522">
    <property type="entry name" value="Polysacc_deac_1"/>
    <property type="match status" value="1"/>
</dbReference>
<reference evidence="3 4" key="1">
    <citation type="submission" date="2013-08" db="EMBL/GenBank/DDBJ databases">
        <title>An opportunistic ruminal bacterium that causes liver abscesses in cattle.</title>
        <authorList>
            <person name="Benahmed F.H."/>
            <person name="Rasmussen M."/>
            <person name="Harbottle H."/>
            <person name="Soppet D."/>
            <person name="Nagaraja T.G."/>
            <person name="Davidson M."/>
        </authorList>
    </citation>
    <scope>NUCLEOTIDE SEQUENCE [LARGE SCALE GENOMIC DNA]</scope>
    <source>
        <strain evidence="3 4">B35</strain>
    </source>
</reference>
<dbReference type="PROSITE" id="PS51677">
    <property type="entry name" value="NODB"/>
    <property type="match status" value="1"/>
</dbReference>
<dbReference type="RefSeq" id="WP_039122669.1">
    <property type="nucleotide sequence ID" value="NZ_AOJP01000014.1"/>
</dbReference>
<dbReference type="EMBL" id="AUZI01000032">
    <property type="protein sequence ID" value="KID48115.1"/>
    <property type="molecule type" value="Genomic_DNA"/>
</dbReference>
<evidence type="ECO:0000313" key="3">
    <source>
        <dbReference type="EMBL" id="KID48115.1"/>
    </source>
</evidence>
<name>A0A017H2P7_9FUSO</name>
<comment type="caution">
    <text evidence="3">The sequence shown here is derived from an EMBL/GenBank/DDBJ whole genome shotgun (WGS) entry which is preliminary data.</text>
</comment>
<sequence>MYWIFIFIFILLIFHNHGIPIFLYHQIHPGSKVNPELFAQHLLWLSKKGYHTMTLSEYIEEGAPKKTVLLTLDDGYYDNYKYVFPLLKKYNMKATIFLNTLYISEDRKQEEEIQENGIANQKAILQYVKTGCGESAQYMTWKEIREMYESGLVDFQAHSHKHMAVFADSKLQGFFEGTEEDCTDTYLYRGRVKEGYPKFRKRGEYTLPGFQIQEEFFPIFEEYYHRVLKTIENEKKRREEGQKFIEKHSEYFHKVTEQEFEIRITEDYLENKRQIEAHLGNEVSCFCWPWGHRSWNGVSILEKLGVRAFVTTKKGSNDQLPNLKLIKRIELRNYSLRKFKWNVWIASNLILGKIYSLVS</sequence>
<accession>A0A017H2P7</accession>
<organism evidence="3 4">
    <name type="scientific">Fusobacterium necrophorum subsp. funduliforme B35</name>
    <dbReference type="NCBI Taxonomy" id="1226633"/>
    <lineage>
        <taxon>Bacteria</taxon>
        <taxon>Fusobacteriati</taxon>
        <taxon>Fusobacteriota</taxon>
        <taxon>Fusobacteriia</taxon>
        <taxon>Fusobacteriales</taxon>
        <taxon>Fusobacteriaceae</taxon>
        <taxon>Fusobacterium</taxon>
    </lineage>
</organism>
<dbReference type="GO" id="GO:0005975">
    <property type="term" value="P:carbohydrate metabolic process"/>
    <property type="evidence" value="ECO:0007669"/>
    <property type="project" value="InterPro"/>
</dbReference>
<dbReference type="Gene3D" id="3.20.20.370">
    <property type="entry name" value="Glycoside hydrolase/deacetylase"/>
    <property type="match status" value="1"/>
</dbReference>
<evidence type="ECO:0000256" key="1">
    <source>
        <dbReference type="ARBA" id="ARBA00004613"/>
    </source>
</evidence>
<dbReference type="SUPFAM" id="SSF88713">
    <property type="entry name" value="Glycoside hydrolase/deacetylase"/>
    <property type="match status" value="1"/>
</dbReference>
<dbReference type="CDD" id="cd10969">
    <property type="entry name" value="CE4_Ecf1_like_5s"/>
    <property type="match status" value="1"/>
</dbReference>
<evidence type="ECO:0000256" key="2">
    <source>
        <dbReference type="ARBA" id="ARBA00022729"/>
    </source>
</evidence>
<dbReference type="GO" id="GO:0016810">
    <property type="term" value="F:hydrolase activity, acting on carbon-nitrogen (but not peptide) bonds"/>
    <property type="evidence" value="ECO:0007669"/>
    <property type="project" value="InterPro"/>
</dbReference>
<dbReference type="Proteomes" id="UP000031184">
    <property type="component" value="Unassembled WGS sequence"/>
</dbReference>
<dbReference type="PATRIC" id="fig|1226633.4.peg.2417"/>
<dbReference type="OrthoDB" id="9778320at2"/>
<dbReference type="InterPro" id="IPR051398">
    <property type="entry name" value="Polysacch_Deacetylase"/>
</dbReference>
<proteinExistence type="predicted"/>
<protein>
    <submittedName>
        <fullName evidence="3">Uncharacterized protein</fullName>
    </submittedName>
</protein>
<dbReference type="PANTHER" id="PTHR34216">
    <property type="match status" value="1"/>
</dbReference>
<gene>
    <name evidence="3" type="ORF">C095_11995</name>
</gene>
<keyword evidence="2" id="KW-0732">Signal</keyword>
<comment type="subcellular location">
    <subcellularLocation>
        <location evidence="1">Secreted</location>
    </subcellularLocation>
</comment>
<dbReference type="AlphaFoldDB" id="A0A017H2P7"/>
<dbReference type="InterPro" id="IPR002509">
    <property type="entry name" value="NODB_dom"/>
</dbReference>
<dbReference type="PANTHER" id="PTHR34216:SF3">
    <property type="entry name" value="POLY-BETA-1,6-N-ACETYL-D-GLUCOSAMINE N-DEACETYLASE"/>
    <property type="match status" value="1"/>
</dbReference>
<dbReference type="InterPro" id="IPR011330">
    <property type="entry name" value="Glyco_hydro/deAcase_b/a-brl"/>
</dbReference>
<evidence type="ECO:0000313" key="4">
    <source>
        <dbReference type="Proteomes" id="UP000031184"/>
    </source>
</evidence>